<dbReference type="InterPro" id="IPR046867">
    <property type="entry name" value="AldOxase/xan_DH_MoCoBD2"/>
</dbReference>
<dbReference type="Gene3D" id="3.10.20.30">
    <property type="match status" value="1"/>
</dbReference>
<dbReference type="InterPro" id="IPR012675">
    <property type="entry name" value="Beta-grasp_dom_sf"/>
</dbReference>
<protein>
    <submittedName>
        <fullName evidence="4">Indole-3-acetaldehyde oxidase-like isoform X4</fullName>
    </submittedName>
</protein>
<dbReference type="InterPro" id="IPR037165">
    <property type="entry name" value="AldOxase/xan_DH_Mopterin-bd_sf"/>
</dbReference>
<evidence type="ECO:0000313" key="4">
    <source>
        <dbReference type="EMBL" id="WOL15296.1"/>
    </source>
</evidence>
<dbReference type="AlphaFoldDB" id="A0AAQ3KZK3"/>
<feature type="domain" description="Aldehyde oxidase/xanthine dehydrogenase a/b hammerhead" evidence="3">
    <location>
        <begin position="121"/>
        <end position="231"/>
    </location>
</feature>
<dbReference type="GO" id="GO:0016491">
    <property type="term" value="F:oxidoreductase activity"/>
    <property type="evidence" value="ECO:0007669"/>
    <property type="project" value="UniProtKB-KW"/>
</dbReference>
<dbReference type="Pfam" id="PF20256">
    <property type="entry name" value="MoCoBD_2"/>
    <property type="match status" value="1"/>
</dbReference>
<dbReference type="GO" id="GO:0005506">
    <property type="term" value="F:iron ion binding"/>
    <property type="evidence" value="ECO:0007669"/>
    <property type="project" value="InterPro"/>
</dbReference>
<keyword evidence="1" id="KW-0500">Molybdenum</keyword>
<evidence type="ECO:0000259" key="3">
    <source>
        <dbReference type="SMART" id="SM01008"/>
    </source>
</evidence>
<keyword evidence="2" id="KW-0560">Oxidoreductase</keyword>
<dbReference type="InterPro" id="IPR036010">
    <property type="entry name" value="2Fe-2S_ferredoxin-like_sf"/>
</dbReference>
<dbReference type="Pfam" id="PF01315">
    <property type="entry name" value="Ald_Xan_dh_C"/>
    <property type="match status" value="1"/>
</dbReference>
<dbReference type="SUPFAM" id="SSF56003">
    <property type="entry name" value="Molybdenum cofactor-binding domain"/>
    <property type="match status" value="1"/>
</dbReference>
<dbReference type="Proteomes" id="UP001327560">
    <property type="component" value="Chromosome 7"/>
</dbReference>
<dbReference type="PANTHER" id="PTHR11908:SF132">
    <property type="entry name" value="ALDEHYDE OXIDASE 1-RELATED"/>
    <property type="match status" value="1"/>
</dbReference>
<dbReference type="SMART" id="SM01008">
    <property type="entry name" value="Ald_Xan_dh_C"/>
    <property type="match status" value="1"/>
</dbReference>
<accession>A0AAQ3KZK3</accession>
<evidence type="ECO:0000256" key="2">
    <source>
        <dbReference type="ARBA" id="ARBA00023002"/>
    </source>
</evidence>
<dbReference type="SUPFAM" id="SSF54292">
    <property type="entry name" value="2Fe-2S ferredoxin-like"/>
    <property type="match status" value="1"/>
</dbReference>
<name>A0AAQ3KZK3_9LILI</name>
<dbReference type="InterPro" id="IPR016208">
    <property type="entry name" value="Ald_Oxase/xanthine_DH-like"/>
</dbReference>
<dbReference type="PANTHER" id="PTHR11908">
    <property type="entry name" value="XANTHINE DEHYDROGENASE"/>
    <property type="match status" value="1"/>
</dbReference>
<proteinExistence type="predicted"/>
<dbReference type="Gene3D" id="3.90.1170.50">
    <property type="entry name" value="Aldehyde oxidase/xanthine dehydrogenase, a/b hammerhead"/>
    <property type="match status" value="1"/>
</dbReference>
<dbReference type="GO" id="GO:0051536">
    <property type="term" value="F:iron-sulfur cluster binding"/>
    <property type="evidence" value="ECO:0007669"/>
    <property type="project" value="InterPro"/>
</dbReference>
<gene>
    <name evidence="4" type="ORF">Cni_G24077</name>
</gene>
<evidence type="ECO:0000256" key="1">
    <source>
        <dbReference type="ARBA" id="ARBA00022505"/>
    </source>
</evidence>
<keyword evidence="5" id="KW-1185">Reference proteome</keyword>
<sequence length="559" mass="60997">MNTMGKLVFAVNRERFELAEVDPSTTLLEFLRTRARFTGPKLGCGEGKNFHVNSSNVPSNAKYPDDCTNGYAGTLPHRGSNFQQLNSPNVILPSEQLIEFSKDYYPVGEPIKKVGAEIQASGEAIYVDDIPSPKDCLHGAFVYSKRPLAHIKGITFNSTTASKKIIKFISTNDIPKGGKNLGCMFWFGSDPLFADTLTEWAGQPLGIVVAETQRYANMAAKQANVQYSTENLEPPILSVEDAVRRSSFFDIPPPTFDLKVGDQPKGMAEADHKILSAELWDNGGENLLDRVRVIQADTFSLVQGGFTGGSTTSESSCEAVRLSCSVLVSRLKSLKQRLEEQMGPISWATLISQANMQAVNLSASTYWVPDASSKEYLNYGAAISEVEVDILTGATTILRTDLIYDCGQSLNPAVDIGQIEGAFVQGIGFFMYEEVVQNSDGLVVSDGTWTYKIPTVDTIPKQFNVKLLKSGHHEKRVLSSKASGEPPLLLAASVHCATREAIRAARAEFLSTTDDPNSAVSSFQFDVPATMPKVKELCGLNNVEKYLETFASTHQQVEA</sequence>
<dbReference type="EMBL" id="CP136896">
    <property type="protein sequence ID" value="WOL15296.1"/>
    <property type="molecule type" value="Genomic_DNA"/>
</dbReference>
<dbReference type="SUPFAM" id="SSF54665">
    <property type="entry name" value="CO dehydrogenase molybdoprotein N-domain-like"/>
    <property type="match status" value="1"/>
</dbReference>
<dbReference type="InterPro" id="IPR000674">
    <property type="entry name" value="Ald_Oxase/Xan_DH_a/b"/>
</dbReference>
<reference evidence="4 5" key="1">
    <citation type="submission" date="2023-10" db="EMBL/GenBank/DDBJ databases">
        <title>Chromosome-scale genome assembly provides insights into flower coloration mechanisms of Canna indica.</title>
        <authorList>
            <person name="Li C."/>
        </authorList>
    </citation>
    <scope>NUCLEOTIDE SEQUENCE [LARGE SCALE GENOMIC DNA]</scope>
    <source>
        <tissue evidence="4">Flower</tissue>
    </source>
</reference>
<dbReference type="Gene3D" id="3.30.365.10">
    <property type="entry name" value="Aldehyde oxidase/xanthine dehydrogenase, molybdopterin binding domain"/>
    <property type="match status" value="1"/>
</dbReference>
<organism evidence="4 5">
    <name type="scientific">Canna indica</name>
    <name type="common">Indian-shot</name>
    <dbReference type="NCBI Taxonomy" id="4628"/>
    <lineage>
        <taxon>Eukaryota</taxon>
        <taxon>Viridiplantae</taxon>
        <taxon>Streptophyta</taxon>
        <taxon>Embryophyta</taxon>
        <taxon>Tracheophyta</taxon>
        <taxon>Spermatophyta</taxon>
        <taxon>Magnoliopsida</taxon>
        <taxon>Liliopsida</taxon>
        <taxon>Zingiberales</taxon>
        <taxon>Cannaceae</taxon>
        <taxon>Canna</taxon>
    </lineage>
</organism>
<dbReference type="InterPro" id="IPR036856">
    <property type="entry name" value="Ald_Oxase/Xan_DH_a/b_sf"/>
</dbReference>
<evidence type="ECO:0000313" key="5">
    <source>
        <dbReference type="Proteomes" id="UP001327560"/>
    </source>
</evidence>